<dbReference type="EMBL" id="CP163432">
    <property type="protein sequence ID" value="XDQ12411.1"/>
    <property type="molecule type" value="Genomic_DNA"/>
</dbReference>
<organism evidence="1">
    <name type="scientific">Streptomyces sp. R11</name>
    <dbReference type="NCBI Taxonomy" id="3238625"/>
    <lineage>
        <taxon>Bacteria</taxon>
        <taxon>Bacillati</taxon>
        <taxon>Actinomycetota</taxon>
        <taxon>Actinomycetes</taxon>
        <taxon>Kitasatosporales</taxon>
        <taxon>Streptomycetaceae</taxon>
        <taxon>Streptomyces</taxon>
    </lineage>
</organism>
<sequence>MLRVVPPTFCTQEAYRLCLSATISQQKLMLLSNYETEVLSAAESFEQACRAATLHKLDPAKFGPQKGHEDDADDLVGMYTRRMSPDYPGRPVYDAVRNRRLKCPLCGVGSVRQVDHHLPKSKFPYLAVVPTNLVPVCSDCNHLKGEKFPKTHREQTLHPYFDDIDDQRWLRAHLVTFSSTGREFSPLPNEIPSDWHVKFLVSPPAAWNMQLTERVRYHFEAFNLAQLYEDQAADDLTGIELSLEEAYKAGGPSDVRELLESMARSRRRCHNNTWMVALYEGLALNSWYCDGGFRQIAAG</sequence>
<dbReference type="CDD" id="cd00085">
    <property type="entry name" value="HNHc"/>
    <property type="match status" value="1"/>
</dbReference>
<gene>
    <name evidence="1" type="ORF">AB5J55_23630</name>
</gene>
<dbReference type="RefSeq" id="WP_369272582.1">
    <property type="nucleotide sequence ID" value="NZ_CP163432.1"/>
</dbReference>
<dbReference type="GO" id="GO:0004519">
    <property type="term" value="F:endonuclease activity"/>
    <property type="evidence" value="ECO:0007669"/>
    <property type="project" value="UniProtKB-KW"/>
</dbReference>
<keyword evidence="1" id="KW-0540">Nuclease</keyword>
<dbReference type="AlphaFoldDB" id="A0AB39N4P5"/>
<keyword evidence="1" id="KW-0378">Hydrolase</keyword>
<keyword evidence="1" id="KW-0255">Endonuclease</keyword>
<protein>
    <submittedName>
        <fullName evidence="1">HNH endonuclease signature motif containing protein</fullName>
    </submittedName>
</protein>
<dbReference type="Gene3D" id="1.10.30.50">
    <property type="match status" value="1"/>
</dbReference>
<name>A0AB39N4P5_9ACTN</name>
<proteinExistence type="predicted"/>
<evidence type="ECO:0000313" key="1">
    <source>
        <dbReference type="EMBL" id="XDQ12411.1"/>
    </source>
</evidence>
<reference evidence="1" key="1">
    <citation type="submission" date="2024-07" db="EMBL/GenBank/DDBJ databases">
        <authorList>
            <person name="Yu S.T."/>
        </authorList>
    </citation>
    <scope>NUCLEOTIDE SEQUENCE</scope>
    <source>
        <strain evidence="1">R11</strain>
    </source>
</reference>
<accession>A0AB39N4P5</accession>
<dbReference type="InterPro" id="IPR003615">
    <property type="entry name" value="HNH_nuc"/>
</dbReference>